<proteinExistence type="predicted"/>
<comment type="caution">
    <text evidence="2">The sequence shown here is derived from an EMBL/GenBank/DDBJ whole genome shotgun (WGS) entry which is preliminary data.</text>
</comment>
<accession>A0A1Y1UMX0</accession>
<keyword evidence="3" id="KW-1185">Reference proteome</keyword>
<dbReference type="GeneID" id="33554299"/>
<sequence>MGSKMSVESAVDAVVRIISILIGILLLLLLPVYLLPTSFSGIPLEQCPRPPSLSVIVATSVLMAHNAGVSLMGSAQFTSGSLFCGIDTVL</sequence>
<evidence type="ECO:0000313" key="3">
    <source>
        <dbReference type="Proteomes" id="UP000193218"/>
    </source>
</evidence>
<gene>
    <name evidence="2" type="ORF">BD324DRAFT_326286</name>
</gene>
<dbReference type="EMBL" id="NBSH01000003">
    <property type="protein sequence ID" value="ORX39342.1"/>
    <property type="molecule type" value="Genomic_DNA"/>
</dbReference>
<dbReference type="AlphaFoldDB" id="A0A1Y1UMX0"/>
<dbReference type="InParanoid" id="A0A1Y1UMX0"/>
<evidence type="ECO:0000313" key="2">
    <source>
        <dbReference type="EMBL" id="ORX39342.1"/>
    </source>
</evidence>
<keyword evidence="1" id="KW-0472">Membrane</keyword>
<protein>
    <submittedName>
        <fullName evidence="2">Uncharacterized protein</fullName>
    </submittedName>
</protein>
<evidence type="ECO:0000256" key="1">
    <source>
        <dbReference type="SAM" id="Phobius"/>
    </source>
</evidence>
<dbReference type="Proteomes" id="UP000193218">
    <property type="component" value="Unassembled WGS sequence"/>
</dbReference>
<dbReference type="RefSeq" id="XP_021873205.1">
    <property type="nucleotide sequence ID" value="XM_022012491.1"/>
</dbReference>
<reference evidence="2 3" key="1">
    <citation type="submission" date="2017-03" db="EMBL/GenBank/DDBJ databases">
        <title>Widespread Adenine N6-methylation of Active Genes in Fungi.</title>
        <authorList>
            <consortium name="DOE Joint Genome Institute"/>
            <person name="Mondo S.J."/>
            <person name="Dannebaum R.O."/>
            <person name="Kuo R.C."/>
            <person name="Louie K.B."/>
            <person name="Bewick A.J."/>
            <person name="Labutti K."/>
            <person name="Haridas S."/>
            <person name="Kuo A."/>
            <person name="Salamov A."/>
            <person name="Ahrendt S.R."/>
            <person name="Lau R."/>
            <person name="Bowen B.P."/>
            <person name="Lipzen A."/>
            <person name="Sullivan W."/>
            <person name="Andreopoulos W.B."/>
            <person name="Clum A."/>
            <person name="Lindquist E."/>
            <person name="Daum C."/>
            <person name="Northen T.R."/>
            <person name="Ramamoorthy G."/>
            <person name="Schmitz R.J."/>
            <person name="Gryganskyi A."/>
            <person name="Culley D."/>
            <person name="Magnuson J."/>
            <person name="James T.Y."/>
            <person name="O'Malley M.A."/>
            <person name="Stajich J.E."/>
            <person name="Spatafora J.W."/>
            <person name="Visel A."/>
            <person name="Grigoriev I.V."/>
        </authorList>
    </citation>
    <scope>NUCLEOTIDE SEQUENCE [LARGE SCALE GENOMIC DNA]</scope>
    <source>
        <strain evidence="2 3">NRRL Y-17943</strain>
    </source>
</reference>
<feature type="transmembrane region" description="Helical" evidence="1">
    <location>
        <begin position="13"/>
        <end position="35"/>
    </location>
</feature>
<name>A0A1Y1UMX0_9TREE</name>
<keyword evidence="1" id="KW-0812">Transmembrane</keyword>
<organism evidence="2 3">
    <name type="scientific">Kockovaella imperatae</name>
    <dbReference type="NCBI Taxonomy" id="4999"/>
    <lineage>
        <taxon>Eukaryota</taxon>
        <taxon>Fungi</taxon>
        <taxon>Dikarya</taxon>
        <taxon>Basidiomycota</taxon>
        <taxon>Agaricomycotina</taxon>
        <taxon>Tremellomycetes</taxon>
        <taxon>Tremellales</taxon>
        <taxon>Cuniculitremaceae</taxon>
        <taxon>Kockovaella</taxon>
    </lineage>
</organism>
<keyword evidence="1" id="KW-1133">Transmembrane helix</keyword>